<gene>
    <name evidence="1" type="ORF">CARN8_2990002</name>
</gene>
<protein>
    <submittedName>
        <fullName evidence="1">Uncharacterized protein</fullName>
    </submittedName>
</protein>
<name>A0A3P3ZNM0_9ZZZZ</name>
<proteinExistence type="predicted"/>
<dbReference type="EMBL" id="UOYP01000222">
    <property type="protein sequence ID" value="VAY88351.1"/>
    <property type="molecule type" value="Genomic_DNA"/>
</dbReference>
<dbReference type="AlphaFoldDB" id="A0A3P3ZNM0"/>
<evidence type="ECO:0000313" key="1">
    <source>
        <dbReference type="EMBL" id="VAY88351.1"/>
    </source>
</evidence>
<organism evidence="1">
    <name type="scientific">mine drainage metagenome</name>
    <dbReference type="NCBI Taxonomy" id="410659"/>
    <lineage>
        <taxon>unclassified sequences</taxon>
        <taxon>metagenomes</taxon>
        <taxon>ecological metagenomes</taxon>
    </lineage>
</organism>
<accession>A0A3P3ZNM0</accession>
<reference evidence="1" key="1">
    <citation type="submission" date="2018-10" db="EMBL/GenBank/DDBJ databases">
        <authorList>
            <person name="Plewniak F."/>
        </authorList>
    </citation>
    <scope>NUCLEOTIDE SEQUENCE</scope>
</reference>
<sequence>MFRHFQDPAHCLCCLQNTCFILQPYERGNLVVDTQILASTNHIFDACGYQAGTPVIRYCFVDGAYGYDGNYLVGARIALRGLDASHCIHSFNS</sequence>